<sequence length="121" mass="14242">MHKTVISIVVMVVIVVSVLIGISLFKFSPSEIKHQVGYDYPKEVLQSYDKFRKYLNEICLRTDNQKLMLNNPFGKNKCFSYYQCNFNQQIQCFSDTFFSYTQQACVPYNQSDCFLNPDLYQ</sequence>
<keyword evidence="1" id="KW-0472">Membrane</keyword>
<reference evidence="2" key="1">
    <citation type="journal article" date="2022" name="Virus Res.">
        <title>Genome analysis of Psilogramma increta granulovirus and its intrapopulation diversity.</title>
        <authorList>
            <person name="Zhang H."/>
            <person name="Li L."/>
            <person name="Chen B."/>
            <person name="Zuo Y."/>
            <person name="Wu W."/>
            <person name="Yuan M."/>
            <person name="Yang K."/>
        </authorList>
    </citation>
    <scope>NUCLEOTIDE SEQUENCE</scope>
    <source>
        <strain evidence="2">GZ</strain>
    </source>
</reference>
<organism evidence="2 3">
    <name type="scientific">Psilogramma increta granulovirus</name>
    <dbReference type="NCBI Taxonomy" id="2953508"/>
    <lineage>
        <taxon>Viruses</taxon>
        <taxon>Viruses incertae sedis</taxon>
        <taxon>Naldaviricetes</taxon>
        <taxon>Lefavirales</taxon>
        <taxon>Baculoviridae</taxon>
        <taxon>Betabaculovirus</taxon>
        <taxon>Betabaculovirus psincretae</taxon>
    </lineage>
</organism>
<name>A0A977TNN4_9BBAC</name>
<evidence type="ECO:0000313" key="3">
    <source>
        <dbReference type="Proteomes" id="UP001265762"/>
    </source>
</evidence>
<keyword evidence="3" id="KW-1185">Reference proteome</keyword>
<evidence type="ECO:0008006" key="4">
    <source>
        <dbReference type="Google" id="ProtNLM"/>
    </source>
</evidence>
<feature type="transmembrane region" description="Helical" evidence="1">
    <location>
        <begin position="6"/>
        <end position="25"/>
    </location>
</feature>
<proteinExistence type="predicted"/>
<keyword evidence="1" id="KW-1133">Transmembrane helix</keyword>
<dbReference type="EMBL" id="ON803509">
    <property type="protein sequence ID" value="UXX41859.1"/>
    <property type="molecule type" value="Genomic_DNA"/>
</dbReference>
<evidence type="ECO:0000256" key="1">
    <source>
        <dbReference type="SAM" id="Phobius"/>
    </source>
</evidence>
<evidence type="ECO:0000313" key="2">
    <source>
        <dbReference type="EMBL" id="UXX41859.1"/>
    </source>
</evidence>
<keyword evidence="1" id="KW-0812">Transmembrane</keyword>
<accession>A0A977TNN4</accession>
<dbReference type="Proteomes" id="UP001265762">
    <property type="component" value="Segment"/>
</dbReference>
<protein>
    <recommendedName>
        <fullName evidence="4">Chitin-binding type-2 domain-containing protein</fullName>
    </recommendedName>
</protein>